<reference evidence="3" key="1">
    <citation type="submission" date="2021-03" db="EMBL/GenBank/DDBJ databases">
        <title>Antimicrobial resistance genes in bacteria isolated from Japanese honey, and their potential for conferring macrolide and lincosamide resistance in the American foulbrood pathogen Paenibacillus larvae.</title>
        <authorList>
            <person name="Okamoto M."/>
            <person name="Kumagai M."/>
            <person name="Kanamori H."/>
            <person name="Takamatsu D."/>
        </authorList>
    </citation>
    <scope>NUCLEOTIDE SEQUENCE</scope>
    <source>
        <strain evidence="3">J40TS1</strain>
    </source>
</reference>
<dbReference type="InterPro" id="IPR052048">
    <property type="entry name" value="ST_Response_Regulator"/>
</dbReference>
<accession>A0A919YPH4</accession>
<evidence type="ECO:0000256" key="1">
    <source>
        <dbReference type="PROSITE-ProRule" id="PRU00169"/>
    </source>
</evidence>
<dbReference type="GO" id="GO:0000160">
    <property type="term" value="P:phosphorelay signal transduction system"/>
    <property type="evidence" value="ECO:0007669"/>
    <property type="project" value="InterPro"/>
</dbReference>
<protein>
    <submittedName>
        <fullName evidence="3">Response regulator</fullName>
    </submittedName>
</protein>
<keyword evidence="1" id="KW-0597">Phosphoprotein</keyword>
<dbReference type="PANTHER" id="PTHR43228">
    <property type="entry name" value="TWO-COMPONENT RESPONSE REGULATOR"/>
    <property type="match status" value="1"/>
</dbReference>
<sequence>MTKHEYQVVAEAVNGEEAVYQYELYKPDLVIMDITMPVMDGLEATEAILANNPGAKIIVCSAIGQRNMIMRMIEAGARDFIVKPFLEDRIVMALEKQFQSI</sequence>
<dbReference type="InterPro" id="IPR013785">
    <property type="entry name" value="Aldolase_TIM"/>
</dbReference>
<proteinExistence type="predicted"/>
<dbReference type="Proteomes" id="UP000683139">
    <property type="component" value="Unassembled WGS sequence"/>
</dbReference>
<feature type="modified residue" description="4-aspartylphosphate" evidence="1">
    <location>
        <position position="33"/>
    </location>
</feature>
<dbReference type="PROSITE" id="PS50110">
    <property type="entry name" value="RESPONSE_REGULATORY"/>
    <property type="match status" value="1"/>
</dbReference>
<feature type="domain" description="Response regulatory" evidence="2">
    <location>
        <begin position="1"/>
        <end position="98"/>
    </location>
</feature>
<dbReference type="PANTHER" id="PTHR43228:SF1">
    <property type="entry name" value="TWO-COMPONENT RESPONSE REGULATOR ARR22"/>
    <property type="match status" value="1"/>
</dbReference>
<evidence type="ECO:0000313" key="3">
    <source>
        <dbReference type="EMBL" id="GIP14996.1"/>
    </source>
</evidence>
<comment type="caution">
    <text evidence="3">The sequence shown here is derived from an EMBL/GenBank/DDBJ whole genome shotgun (WGS) entry which is preliminary data.</text>
</comment>
<dbReference type="SMART" id="SM00448">
    <property type="entry name" value="REC"/>
    <property type="match status" value="1"/>
</dbReference>
<dbReference type="AlphaFoldDB" id="A0A919YPH4"/>
<organism evidence="3 4">
    <name type="scientific">Paenibacillus montaniterrae</name>
    <dbReference type="NCBI Taxonomy" id="429341"/>
    <lineage>
        <taxon>Bacteria</taxon>
        <taxon>Bacillati</taxon>
        <taxon>Bacillota</taxon>
        <taxon>Bacilli</taxon>
        <taxon>Bacillales</taxon>
        <taxon>Paenibacillaceae</taxon>
        <taxon>Paenibacillus</taxon>
    </lineage>
</organism>
<keyword evidence="4" id="KW-1185">Reference proteome</keyword>
<dbReference type="Gene3D" id="3.20.20.70">
    <property type="entry name" value="Aldolase class I"/>
    <property type="match status" value="1"/>
</dbReference>
<dbReference type="EMBL" id="BOSE01000001">
    <property type="protein sequence ID" value="GIP14996.1"/>
    <property type="molecule type" value="Genomic_DNA"/>
</dbReference>
<evidence type="ECO:0000313" key="4">
    <source>
        <dbReference type="Proteomes" id="UP000683139"/>
    </source>
</evidence>
<dbReference type="InterPro" id="IPR011006">
    <property type="entry name" value="CheY-like_superfamily"/>
</dbReference>
<dbReference type="InterPro" id="IPR001789">
    <property type="entry name" value="Sig_transdc_resp-reg_receiver"/>
</dbReference>
<dbReference type="Pfam" id="PF00072">
    <property type="entry name" value="Response_reg"/>
    <property type="match status" value="1"/>
</dbReference>
<dbReference type="SUPFAM" id="SSF52172">
    <property type="entry name" value="CheY-like"/>
    <property type="match status" value="1"/>
</dbReference>
<name>A0A919YPH4_9BACL</name>
<evidence type="ECO:0000259" key="2">
    <source>
        <dbReference type="PROSITE" id="PS50110"/>
    </source>
</evidence>
<gene>
    <name evidence="3" type="ORF">J40TS1_06380</name>
</gene>